<proteinExistence type="predicted"/>
<keyword evidence="2" id="KW-1185">Reference proteome</keyword>
<dbReference type="STRING" id="1035707.SAMN05216552_103715"/>
<protein>
    <submittedName>
        <fullName evidence="1">Uncharacterized protein</fullName>
    </submittedName>
</protein>
<sequence length="63" mass="7112">MSVTQDYKTVTLSPVERAHVLAAMKYRLRDFKDYAEISRGAASDSWYEVVAEMEAAIKKLEAA</sequence>
<evidence type="ECO:0000313" key="2">
    <source>
        <dbReference type="Proteomes" id="UP000199391"/>
    </source>
</evidence>
<gene>
    <name evidence="1" type="ORF">SAMN05216552_103715</name>
</gene>
<dbReference type="EMBL" id="FPBO01000037">
    <property type="protein sequence ID" value="SFV12856.1"/>
    <property type="molecule type" value="Genomic_DNA"/>
</dbReference>
<evidence type="ECO:0000313" key="1">
    <source>
        <dbReference type="EMBL" id="SFV12856.1"/>
    </source>
</evidence>
<dbReference type="Proteomes" id="UP000199391">
    <property type="component" value="Unassembled WGS sequence"/>
</dbReference>
<name>A0A1I7LT35_9BURK</name>
<dbReference type="RefSeq" id="WP_143133346.1">
    <property type="nucleotide sequence ID" value="NZ_FPBO01000037.1"/>
</dbReference>
<accession>A0A1I7LT35</accession>
<organism evidence="1 2">
    <name type="scientific">Pseudoduganella namucuonensis</name>
    <dbReference type="NCBI Taxonomy" id="1035707"/>
    <lineage>
        <taxon>Bacteria</taxon>
        <taxon>Pseudomonadati</taxon>
        <taxon>Pseudomonadota</taxon>
        <taxon>Betaproteobacteria</taxon>
        <taxon>Burkholderiales</taxon>
        <taxon>Oxalobacteraceae</taxon>
        <taxon>Telluria group</taxon>
        <taxon>Pseudoduganella</taxon>
    </lineage>
</organism>
<reference evidence="2" key="1">
    <citation type="submission" date="2016-10" db="EMBL/GenBank/DDBJ databases">
        <authorList>
            <person name="Varghese N."/>
            <person name="Submissions S."/>
        </authorList>
    </citation>
    <scope>NUCLEOTIDE SEQUENCE [LARGE SCALE GENOMIC DNA]</scope>
    <source>
        <strain evidence="2">CGMCC 1.11014</strain>
    </source>
</reference>
<dbReference type="AlphaFoldDB" id="A0A1I7LT35"/>